<proteinExistence type="predicted"/>
<dbReference type="Proteomes" id="UP001281003">
    <property type="component" value="Unassembled WGS sequence"/>
</dbReference>
<accession>A0AAE0NRG8</accession>
<name>A0AAE0NRG8_SORBR</name>
<dbReference type="EMBL" id="JAUTDP010000019">
    <property type="protein sequence ID" value="KAK3386341.1"/>
    <property type="molecule type" value="Genomic_DNA"/>
</dbReference>
<protein>
    <submittedName>
        <fullName evidence="1">Uncharacterized protein</fullName>
    </submittedName>
</protein>
<organism evidence="1 2">
    <name type="scientific">Sordaria brevicollis</name>
    <dbReference type="NCBI Taxonomy" id="83679"/>
    <lineage>
        <taxon>Eukaryota</taxon>
        <taxon>Fungi</taxon>
        <taxon>Dikarya</taxon>
        <taxon>Ascomycota</taxon>
        <taxon>Pezizomycotina</taxon>
        <taxon>Sordariomycetes</taxon>
        <taxon>Sordariomycetidae</taxon>
        <taxon>Sordariales</taxon>
        <taxon>Sordariaceae</taxon>
        <taxon>Sordaria</taxon>
    </lineage>
</organism>
<comment type="caution">
    <text evidence="1">The sequence shown here is derived from an EMBL/GenBank/DDBJ whole genome shotgun (WGS) entry which is preliminary data.</text>
</comment>
<keyword evidence="2" id="KW-1185">Reference proteome</keyword>
<evidence type="ECO:0000313" key="1">
    <source>
        <dbReference type="EMBL" id="KAK3386341.1"/>
    </source>
</evidence>
<dbReference type="AlphaFoldDB" id="A0AAE0NRG8"/>
<sequence>MRLNATSLPYARPPPVPVHGPRLRASCGLACHGRNLGMCMPRLLTMRNASVLEWLLRCIWLAVVINCPFDGSLTSTRAPVWSMWTLVRVLGGSCDRFVLEGRRFRPPMHQGSCRHRRRLACAGIRRSFQLQNLYKVKGSNYRHPMRPSASENCSVPLGLAWLGGRHSSKLSTQTETSTSYHQDINSLAPIARCPRISEPSSTPTKNPQHGQQTSMIATTSNNGIFCEPFKEEHVSNAKANQPVF</sequence>
<reference evidence="1" key="2">
    <citation type="submission" date="2023-07" db="EMBL/GenBank/DDBJ databases">
        <authorList>
            <consortium name="Lawrence Berkeley National Laboratory"/>
            <person name="Haridas S."/>
            <person name="Hensen N."/>
            <person name="Bonometti L."/>
            <person name="Westerberg I."/>
            <person name="Brannstrom I.O."/>
            <person name="Guillou S."/>
            <person name="Cros-Aarteil S."/>
            <person name="Calhoun S."/>
            <person name="Kuo A."/>
            <person name="Mondo S."/>
            <person name="Pangilinan J."/>
            <person name="Riley R."/>
            <person name="LaButti K."/>
            <person name="Andreopoulos B."/>
            <person name="Lipzen A."/>
            <person name="Chen C."/>
            <person name="Yanf M."/>
            <person name="Daum C."/>
            <person name="Ng V."/>
            <person name="Clum A."/>
            <person name="Steindorff A."/>
            <person name="Ohm R."/>
            <person name="Martin F."/>
            <person name="Silar P."/>
            <person name="Natvig D."/>
            <person name="Lalanne C."/>
            <person name="Gautier V."/>
            <person name="Ament-velasquez S.L."/>
            <person name="Kruys A."/>
            <person name="Hutchinson M.I."/>
            <person name="Powell A.J."/>
            <person name="Barry K."/>
            <person name="Miller A.N."/>
            <person name="Grigoriev I.V."/>
            <person name="Debuchy R."/>
            <person name="Gladieux P."/>
            <person name="Thoren M.H."/>
            <person name="Johannesson H."/>
        </authorList>
    </citation>
    <scope>NUCLEOTIDE SEQUENCE</scope>
    <source>
        <strain evidence="1">FGSC 1904</strain>
    </source>
</reference>
<evidence type="ECO:0000313" key="2">
    <source>
        <dbReference type="Proteomes" id="UP001281003"/>
    </source>
</evidence>
<reference evidence="1" key="1">
    <citation type="journal article" date="2023" name="Mol. Phylogenet. Evol.">
        <title>Genome-scale phylogeny and comparative genomics of the fungal order Sordariales.</title>
        <authorList>
            <person name="Hensen N."/>
            <person name="Bonometti L."/>
            <person name="Westerberg I."/>
            <person name="Brannstrom I.O."/>
            <person name="Guillou S."/>
            <person name="Cros-Aarteil S."/>
            <person name="Calhoun S."/>
            <person name="Haridas S."/>
            <person name="Kuo A."/>
            <person name="Mondo S."/>
            <person name="Pangilinan J."/>
            <person name="Riley R."/>
            <person name="LaButti K."/>
            <person name="Andreopoulos B."/>
            <person name="Lipzen A."/>
            <person name="Chen C."/>
            <person name="Yan M."/>
            <person name="Daum C."/>
            <person name="Ng V."/>
            <person name="Clum A."/>
            <person name="Steindorff A."/>
            <person name="Ohm R.A."/>
            <person name="Martin F."/>
            <person name="Silar P."/>
            <person name="Natvig D.O."/>
            <person name="Lalanne C."/>
            <person name="Gautier V."/>
            <person name="Ament-Velasquez S.L."/>
            <person name="Kruys A."/>
            <person name="Hutchinson M.I."/>
            <person name="Powell A.J."/>
            <person name="Barry K."/>
            <person name="Miller A.N."/>
            <person name="Grigoriev I.V."/>
            <person name="Debuchy R."/>
            <person name="Gladieux P."/>
            <person name="Hiltunen Thoren M."/>
            <person name="Johannesson H."/>
        </authorList>
    </citation>
    <scope>NUCLEOTIDE SEQUENCE</scope>
    <source>
        <strain evidence="1">FGSC 1904</strain>
    </source>
</reference>
<gene>
    <name evidence="1" type="ORF">B0T20DRAFT_111063</name>
</gene>